<name>A0A167EZW3_9ASCO</name>
<evidence type="ECO:0000256" key="7">
    <source>
        <dbReference type="ARBA" id="ARBA00022989"/>
    </source>
</evidence>
<evidence type="ECO:0000256" key="3">
    <source>
        <dbReference type="ARBA" id="ARBA00018116"/>
    </source>
</evidence>
<dbReference type="PANTHER" id="PTHR15415">
    <property type="entry name" value="MITOFILIN"/>
    <property type="match status" value="1"/>
</dbReference>
<dbReference type="Proteomes" id="UP000189580">
    <property type="component" value="Chromosome b"/>
</dbReference>
<keyword evidence="15" id="KW-1185">Reference proteome</keyword>
<comment type="similarity">
    <text evidence="2 12">Belongs to the MICOS complex subunit Mic60 family.</text>
</comment>
<dbReference type="GO" id="GO:0042407">
    <property type="term" value="P:cristae formation"/>
    <property type="evidence" value="ECO:0007669"/>
    <property type="project" value="TreeGrafter"/>
</dbReference>
<comment type="function">
    <text evidence="11">Component of the MICOS complex, a large protein complex of the mitochondrial inner membrane that plays crucial roles in the maintenance of crista junctions, inner membrane architecture, and formation of contact sites to the outer membrane. Plays a role in keeping cristae membranes connected to the inner boundary membrane. Also promotes protein import via the mitochondrial intermembrane space assembly (MIA) pathway.</text>
</comment>
<keyword evidence="9 12" id="KW-0496">Mitochondrion</keyword>
<dbReference type="GO" id="GO:0061617">
    <property type="term" value="C:MICOS complex"/>
    <property type="evidence" value="ECO:0007669"/>
    <property type="project" value="TreeGrafter"/>
</dbReference>
<evidence type="ECO:0000256" key="6">
    <source>
        <dbReference type="ARBA" id="ARBA00022946"/>
    </source>
</evidence>
<keyword evidence="5 12" id="KW-0999">Mitochondrion inner membrane</keyword>
<organism evidence="14 15">
    <name type="scientific">Sugiyamaella lignohabitans</name>
    <dbReference type="NCBI Taxonomy" id="796027"/>
    <lineage>
        <taxon>Eukaryota</taxon>
        <taxon>Fungi</taxon>
        <taxon>Dikarya</taxon>
        <taxon>Ascomycota</taxon>
        <taxon>Saccharomycotina</taxon>
        <taxon>Dipodascomycetes</taxon>
        <taxon>Dipodascales</taxon>
        <taxon>Trichomonascaceae</taxon>
        <taxon>Sugiyamaella</taxon>
    </lineage>
</organism>
<dbReference type="Pfam" id="PF09731">
    <property type="entry name" value="Mitofilin"/>
    <property type="match status" value="2"/>
</dbReference>
<dbReference type="PANTHER" id="PTHR15415:SF7">
    <property type="entry name" value="MICOS COMPLEX SUBUNIT MIC60"/>
    <property type="match status" value="1"/>
</dbReference>
<evidence type="ECO:0000256" key="4">
    <source>
        <dbReference type="ARBA" id="ARBA00022692"/>
    </source>
</evidence>
<dbReference type="RefSeq" id="XP_018737130.1">
    <property type="nucleotide sequence ID" value="XM_018879191.1"/>
</dbReference>
<feature type="transmembrane region" description="Helical" evidence="12">
    <location>
        <begin position="33"/>
        <end position="53"/>
    </location>
</feature>
<dbReference type="AlphaFoldDB" id="A0A167EZW3"/>
<comment type="subcellular location">
    <subcellularLocation>
        <location evidence="1 12">Mitochondrion inner membrane</location>
        <topology evidence="1 12">Single-pass membrane protein</topology>
    </subcellularLocation>
</comment>
<evidence type="ECO:0000313" key="14">
    <source>
        <dbReference type="EMBL" id="ANB14653.1"/>
    </source>
</evidence>
<feature type="region of interest" description="Disordered" evidence="13">
    <location>
        <begin position="126"/>
        <end position="175"/>
    </location>
</feature>
<keyword evidence="6" id="KW-0809">Transit peptide</keyword>
<evidence type="ECO:0000256" key="9">
    <source>
        <dbReference type="ARBA" id="ARBA00023128"/>
    </source>
</evidence>
<keyword evidence="4 12" id="KW-0812">Transmembrane</keyword>
<evidence type="ECO:0000256" key="1">
    <source>
        <dbReference type="ARBA" id="ARBA00004434"/>
    </source>
</evidence>
<evidence type="ECO:0000313" key="15">
    <source>
        <dbReference type="Proteomes" id="UP000189580"/>
    </source>
</evidence>
<keyword evidence="10 12" id="KW-0472">Membrane</keyword>
<comment type="subunit">
    <text evidence="12">Component of the mitochondrial contact site and cristae organizing system (MICOS) complex.</text>
</comment>
<dbReference type="OrthoDB" id="10261039at2759"/>
<dbReference type="InterPro" id="IPR019133">
    <property type="entry name" value="MIC60"/>
</dbReference>
<dbReference type="EMBL" id="CP014503">
    <property type="protein sequence ID" value="ANB14653.1"/>
    <property type="molecule type" value="Genomic_DNA"/>
</dbReference>
<evidence type="ECO:0000256" key="8">
    <source>
        <dbReference type="ARBA" id="ARBA00023054"/>
    </source>
</evidence>
<evidence type="ECO:0000256" key="11">
    <source>
        <dbReference type="ARBA" id="ARBA00025571"/>
    </source>
</evidence>
<evidence type="ECO:0000256" key="2">
    <source>
        <dbReference type="ARBA" id="ARBA00010877"/>
    </source>
</evidence>
<keyword evidence="7 12" id="KW-1133">Transmembrane helix</keyword>
<proteinExistence type="inferred from homology"/>
<protein>
    <recommendedName>
        <fullName evidence="3 12">MICOS complex subunit MIC60</fullName>
    </recommendedName>
    <alternativeName>
        <fullName evidence="12">Mitofilin</fullName>
    </alternativeName>
</protein>
<evidence type="ECO:0000256" key="5">
    <source>
        <dbReference type="ARBA" id="ARBA00022792"/>
    </source>
</evidence>
<sequence length="567" mass="61298">MTVTPPVKVTPPVIEPVVKEAPKQKKSHGFRNFVLSTVFLSSALYGAGVWYSLKDDTFHDYFTEYVPFSESIIVAIEEREFRSKFRDVNINQGGATASTAVANGSGPLLQSIPGKLNDLKVKIRPGSSAEPKEISSDQATKSSSSSAVTAASSSSKSADKNASIARPSSSDSSAKNIVTEKKEGIIPSGIGAPTAGGSSSHLLPLIRVPGDINPLVASSVETLNQFIQSVNTSTYGEDIVHKISQEVSKLSHSINALNKENQETLSKSLESQAAKFAALGEARANEVKEALASQEDKWRQQFQEEQARILKLYNDRLLTEVEATKNLVISHANNRLLAIHAEREKQFAQEIQDRVEKERDGRLSKIKELAEKVEALSHLTEKTSSIISESDSVSQYHIAVGKLNSVLKFSNEPVPLGPYIEEVRKALSDDPLVQSILDNIPEDAYKEGVLTNAQLAARFKLLVPELRSASLLPPNAGVAGHIGSIIFSQLLAGKSGNPVGNDNESIFARAETALGEGRVVDAVAEVNSLTGWPKKLAADWLSEGRKRSEVDFLAQALADEGKLWALK</sequence>
<evidence type="ECO:0000256" key="12">
    <source>
        <dbReference type="RuleBase" id="RU363000"/>
    </source>
</evidence>
<keyword evidence="8" id="KW-0175">Coiled coil</keyword>
<feature type="compositionally biased region" description="Low complexity" evidence="13">
    <location>
        <begin position="136"/>
        <end position="174"/>
    </location>
</feature>
<dbReference type="KEGG" id="slb:AWJ20_2258"/>
<dbReference type="GeneID" id="30034149"/>
<reference evidence="14 15" key="1">
    <citation type="submission" date="2016-02" db="EMBL/GenBank/DDBJ databases">
        <title>Complete genome sequence and transcriptome regulation of the pentose utilising yeast Sugiyamaella lignohabitans.</title>
        <authorList>
            <person name="Bellasio M."/>
            <person name="Peymann A."/>
            <person name="Valli M."/>
            <person name="Sipitzky M."/>
            <person name="Graf A."/>
            <person name="Sauer M."/>
            <person name="Marx H."/>
            <person name="Mattanovich D."/>
        </authorList>
    </citation>
    <scope>NUCLEOTIDE SEQUENCE [LARGE SCALE GENOMIC DNA]</scope>
    <source>
        <strain evidence="14 15">CBS 10342</strain>
    </source>
</reference>
<gene>
    <name evidence="14" type="primary">MIC60</name>
    <name evidence="14" type="ORF">AWJ20_2258</name>
</gene>
<evidence type="ECO:0000256" key="13">
    <source>
        <dbReference type="SAM" id="MobiDB-lite"/>
    </source>
</evidence>
<accession>A0A167EZW3</accession>
<evidence type="ECO:0000256" key="10">
    <source>
        <dbReference type="ARBA" id="ARBA00023136"/>
    </source>
</evidence>